<organism evidence="1 2">
    <name type="scientific">Nocardiopsis metallicus</name>
    <dbReference type="NCBI Taxonomy" id="179819"/>
    <lineage>
        <taxon>Bacteria</taxon>
        <taxon>Bacillati</taxon>
        <taxon>Actinomycetota</taxon>
        <taxon>Actinomycetes</taxon>
        <taxon>Streptosporangiales</taxon>
        <taxon>Nocardiopsidaceae</taxon>
        <taxon>Nocardiopsis</taxon>
    </lineage>
</organism>
<accession>A0A840WL03</accession>
<name>A0A840WL03_9ACTN</name>
<gene>
    <name evidence="1" type="ORF">HNR07_004818</name>
</gene>
<sequence length="46" mass="5203">MRSIDYDGEFPDPDEDAPAILDEEFTWTCRQLCGQGPIEAWTGGIR</sequence>
<comment type="caution">
    <text evidence="1">The sequence shown here is derived from an EMBL/GenBank/DDBJ whole genome shotgun (WGS) entry which is preliminary data.</text>
</comment>
<dbReference type="Proteomes" id="UP000579647">
    <property type="component" value="Unassembled WGS sequence"/>
</dbReference>
<dbReference type="RefSeq" id="WP_246420467.1">
    <property type="nucleotide sequence ID" value="NZ_BAAAKM010000114.1"/>
</dbReference>
<proteinExistence type="predicted"/>
<evidence type="ECO:0000313" key="1">
    <source>
        <dbReference type="EMBL" id="MBB5493681.1"/>
    </source>
</evidence>
<keyword evidence="2" id="KW-1185">Reference proteome</keyword>
<reference evidence="1 2" key="1">
    <citation type="submission" date="2020-08" db="EMBL/GenBank/DDBJ databases">
        <title>Sequencing the genomes of 1000 actinobacteria strains.</title>
        <authorList>
            <person name="Klenk H.-P."/>
        </authorList>
    </citation>
    <scope>NUCLEOTIDE SEQUENCE [LARGE SCALE GENOMIC DNA]</scope>
    <source>
        <strain evidence="1 2">DSM 44598</strain>
    </source>
</reference>
<evidence type="ECO:0000313" key="2">
    <source>
        <dbReference type="Proteomes" id="UP000579647"/>
    </source>
</evidence>
<dbReference type="EMBL" id="JACHDO010000001">
    <property type="protein sequence ID" value="MBB5493681.1"/>
    <property type="molecule type" value="Genomic_DNA"/>
</dbReference>
<protein>
    <submittedName>
        <fullName evidence="1">Uncharacterized protein</fullName>
    </submittedName>
</protein>
<dbReference type="AlphaFoldDB" id="A0A840WL03"/>